<dbReference type="Proteomes" id="UP000886595">
    <property type="component" value="Unassembled WGS sequence"/>
</dbReference>
<accession>A0A8X7RA58</accession>
<evidence type="ECO:0000313" key="2">
    <source>
        <dbReference type="EMBL" id="KAG2284128.1"/>
    </source>
</evidence>
<evidence type="ECO:0000256" key="1">
    <source>
        <dbReference type="SAM" id="MobiDB-lite"/>
    </source>
</evidence>
<dbReference type="OrthoDB" id="10401050at2759"/>
<feature type="compositionally biased region" description="Basic residues" evidence="1">
    <location>
        <begin position="194"/>
        <end position="203"/>
    </location>
</feature>
<dbReference type="AlphaFoldDB" id="A0A8X7RA58"/>
<keyword evidence="3" id="KW-1185">Reference proteome</keyword>
<protein>
    <submittedName>
        <fullName evidence="2">Uncharacterized protein</fullName>
    </submittedName>
</protein>
<feature type="compositionally biased region" description="Polar residues" evidence="1">
    <location>
        <begin position="208"/>
        <end position="217"/>
    </location>
</feature>
<reference evidence="2 3" key="1">
    <citation type="submission" date="2020-02" db="EMBL/GenBank/DDBJ databases">
        <authorList>
            <person name="Ma Q."/>
            <person name="Huang Y."/>
            <person name="Song X."/>
            <person name="Pei D."/>
        </authorList>
    </citation>
    <scope>NUCLEOTIDE SEQUENCE [LARGE SCALE GENOMIC DNA]</scope>
    <source>
        <strain evidence="2">Sxm20200214</strain>
        <tissue evidence="2">Leaf</tissue>
    </source>
</reference>
<feature type="region of interest" description="Disordered" evidence="1">
    <location>
        <begin position="182"/>
        <end position="217"/>
    </location>
</feature>
<organism evidence="2 3">
    <name type="scientific">Brassica carinata</name>
    <name type="common">Ethiopian mustard</name>
    <name type="synonym">Abyssinian cabbage</name>
    <dbReference type="NCBI Taxonomy" id="52824"/>
    <lineage>
        <taxon>Eukaryota</taxon>
        <taxon>Viridiplantae</taxon>
        <taxon>Streptophyta</taxon>
        <taxon>Embryophyta</taxon>
        <taxon>Tracheophyta</taxon>
        <taxon>Spermatophyta</taxon>
        <taxon>Magnoliopsida</taxon>
        <taxon>eudicotyledons</taxon>
        <taxon>Gunneridae</taxon>
        <taxon>Pentapetalae</taxon>
        <taxon>rosids</taxon>
        <taxon>malvids</taxon>
        <taxon>Brassicales</taxon>
        <taxon>Brassicaceae</taxon>
        <taxon>Brassiceae</taxon>
        <taxon>Brassica</taxon>
    </lineage>
</organism>
<proteinExistence type="predicted"/>
<sequence>MNHGKCRAIGDSQALTLAESSENKLELQMKRDKWMHYPQRNLRELFEETELSLEEIQTKLLRGLTGQSSQCDSSIRQSNFSSKRTGSDIQPTNLFKAFSTLEKTDNVNGMEFGAINLDLFEDQGSQVYDISSEEEDTIYDNNSESETECAPQQDQNVSTVPDEQRERIKTMASVFQTMFQDKPAKKGWSVSKRTVSKSKKKAAPPKQNMGNTSLFNQ</sequence>
<dbReference type="EMBL" id="JAAMPC010000011">
    <property type="protein sequence ID" value="KAG2284128.1"/>
    <property type="molecule type" value="Genomic_DNA"/>
</dbReference>
<name>A0A8X7RA58_BRACI</name>
<comment type="caution">
    <text evidence="2">The sequence shown here is derived from an EMBL/GenBank/DDBJ whole genome shotgun (WGS) entry which is preliminary data.</text>
</comment>
<gene>
    <name evidence="2" type="ORF">Bca52824_055348</name>
</gene>
<evidence type="ECO:0000313" key="3">
    <source>
        <dbReference type="Proteomes" id="UP000886595"/>
    </source>
</evidence>